<organism evidence="1 2">
    <name type="scientific">Lepagella muris</name>
    <dbReference type="NCBI Taxonomy" id="3032870"/>
    <lineage>
        <taxon>Bacteria</taxon>
        <taxon>Pseudomonadati</taxon>
        <taxon>Bacteroidota</taxon>
        <taxon>Bacteroidia</taxon>
        <taxon>Bacteroidales</taxon>
        <taxon>Muribaculaceae</taxon>
        <taxon>Lepagella</taxon>
    </lineage>
</organism>
<evidence type="ECO:0000313" key="2">
    <source>
        <dbReference type="Proteomes" id="UP000306319"/>
    </source>
</evidence>
<evidence type="ECO:0000313" key="1">
    <source>
        <dbReference type="EMBL" id="TGY76471.1"/>
    </source>
</evidence>
<gene>
    <name evidence="1" type="ORF">E5331_18175</name>
</gene>
<name>A0AC61RAL7_9BACT</name>
<protein>
    <submittedName>
        <fullName evidence="1">BlaI/MecI/CopY family transcriptional regulator</fullName>
    </submittedName>
</protein>
<keyword evidence="2" id="KW-1185">Reference proteome</keyword>
<proteinExistence type="predicted"/>
<accession>A0AC61RAL7</accession>
<comment type="caution">
    <text evidence="1">The sequence shown here is derived from an EMBL/GenBank/DDBJ whole genome shotgun (WGS) entry which is preliminary data.</text>
</comment>
<sequence length="130" mass="15000">MKAGRKRQTITEKEAVLMNMLWNDGPLFVREMLDRYPEPKPHFNTIATTIRILEKKGHVGHECFGSSHRFFAIAQRSDFAERTLADVIRDFFGNSYKKAISALVEENKVTADELEEILDLIKSKENEKNS</sequence>
<reference evidence="1" key="1">
    <citation type="submission" date="2019-04" db="EMBL/GenBank/DDBJ databases">
        <title>Microbes associate with the intestines of laboratory mice.</title>
        <authorList>
            <person name="Navarre W."/>
            <person name="Wong E."/>
            <person name="Huang K."/>
            <person name="Tropini C."/>
            <person name="Ng K."/>
            <person name="Yu B."/>
        </authorList>
    </citation>
    <scope>NUCLEOTIDE SEQUENCE</scope>
    <source>
        <strain evidence="1">NM04_E33</strain>
    </source>
</reference>
<dbReference type="Proteomes" id="UP000306319">
    <property type="component" value="Unassembled WGS sequence"/>
</dbReference>
<dbReference type="EMBL" id="SRYB01000040">
    <property type="protein sequence ID" value="TGY76471.1"/>
    <property type="molecule type" value="Genomic_DNA"/>
</dbReference>